<dbReference type="Proteomes" id="UP000663880">
    <property type="component" value="Unassembled WGS sequence"/>
</dbReference>
<dbReference type="InterPro" id="IPR043502">
    <property type="entry name" value="DNA/RNA_pol_sf"/>
</dbReference>
<keyword evidence="3" id="KW-1185">Reference proteome</keyword>
<reference evidence="2" key="1">
    <citation type="submission" date="2021-02" db="EMBL/GenBank/DDBJ databases">
        <authorList>
            <person name="Steward A R."/>
        </authorList>
    </citation>
    <scope>NUCLEOTIDE SEQUENCE</scope>
</reference>
<dbReference type="InterPro" id="IPR000477">
    <property type="entry name" value="RT_dom"/>
</dbReference>
<evidence type="ECO:0000313" key="3">
    <source>
        <dbReference type="Proteomes" id="UP000663880"/>
    </source>
</evidence>
<dbReference type="AlphaFoldDB" id="A0A821Y2K0"/>
<comment type="caution">
    <text evidence="2">The sequence shown here is derived from an EMBL/GenBank/DDBJ whole genome shotgun (WGS) entry which is preliminary data.</text>
</comment>
<proteinExistence type="predicted"/>
<evidence type="ECO:0000313" key="2">
    <source>
        <dbReference type="EMBL" id="CAF4956636.1"/>
    </source>
</evidence>
<protein>
    <recommendedName>
        <fullName evidence="1">Reverse transcriptase domain-containing protein</fullName>
    </recommendedName>
</protein>
<sequence>MLLRRREDLSAAARSRVCFRLRLRFIRLFIKVFDGVLNTQLSKYIKPHDNQFGFKPGLSTDGAILSLKHTINYYVERKTPVFACFLDLSRAFDLVSYDLLWKKLEKIHLPQYTINILKYWYKSQVNSVRWEGVLSDPYRMECGLRQGGLTSPILFNLYVNELIEELTGTRIGCNVDGVNLNNLSYADDMVLLSASVCGLR</sequence>
<evidence type="ECO:0000259" key="1">
    <source>
        <dbReference type="PROSITE" id="PS50878"/>
    </source>
</evidence>
<dbReference type="SUPFAM" id="SSF56672">
    <property type="entry name" value="DNA/RNA polymerases"/>
    <property type="match status" value="1"/>
</dbReference>
<name>A0A821Y2K0_9NEOP</name>
<dbReference type="PROSITE" id="PS50878">
    <property type="entry name" value="RT_POL"/>
    <property type="match status" value="1"/>
</dbReference>
<gene>
    <name evidence="2" type="ORF">PMACD_LOCUS16284</name>
</gene>
<organism evidence="2 3">
    <name type="scientific">Pieris macdunnoughi</name>
    <dbReference type="NCBI Taxonomy" id="345717"/>
    <lineage>
        <taxon>Eukaryota</taxon>
        <taxon>Metazoa</taxon>
        <taxon>Ecdysozoa</taxon>
        <taxon>Arthropoda</taxon>
        <taxon>Hexapoda</taxon>
        <taxon>Insecta</taxon>
        <taxon>Pterygota</taxon>
        <taxon>Neoptera</taxon>
        <taxon>Endopterygota</taxon>
        <taxon>Lepidoptera</taxon>
        <taxon>Glossata</taxon>
        <taxon>Ditrysia</taxon>
        <taxon>Papilionoidea</taxon>
        <taxon>Pieridae</taxon>
        <taxon>Pierinae</taxon>
        <taxon>Pieris</taxon>
    </lineage>
</organism>
<dbReference type="EMBL" id="CAJOBZ010000080">
    <property type="protein sequence ID" value="CAF4956636.1"/>
    <property type="molecule type" value="Genomic_DNA"/>
</dbReference>
<dbReference type="Pfam" id="PF00078">
    <property type="entry name" value="RVT_1"/>
    <property type="match status" value="1"/>
</dbReference>
<dbReference type="PANTHER" id="PTHR19446">
    <property type="entry name" value="REVERSE TRANSCRIPTASES"/>
    <property type="match status" value="1"/>
</dbReference>
<dbReference type="GO" id="GO:0071897">
    <property type="term" value="P:DNA biosynthetic process"/>
    <property type="evidence" value="ECO:0007669"/>
    <property type="project" value="UniProtKB-ARBA"/>
</dbReference>
<feature type="domain" description="Reverse transcriptase" evidence="1">
    <location>
        <begin position="1"/>
        <end position="200"/>
    </location>
</feature>
<accession>A0A821Y2K0</accession>
<dbReference type="OrthoDB" id="10014409at2759"/>